<dbReference type="AlphaFoldDB" id="J9CNQ8"/>
<comment type="caution">
    <text evidence="1">The sequence shown here is derived from an EMBL/GenBank/DDBJ whole genome shotgun (WGS) entry which is preliminary data.</text>
</comment>
<name>J9CNQ8_9ZZZZ</name>
<protein>
    <submittedName>
        <fullName evidence="1">Uncharacterized protein</fullName>
    </submittedName>
</protein>
<sequence length="45" mass="5160">MISQEKNHNIELLDLPNSDLLVRQDRVPLNGALCLSQNCWRMPSP</sequence>
<accession>J9CNQ8</accession>
<dbReference type="EMBL" id="AMCI01002831">
    <property type="protein sequence ID" value="EJX01751.1"/>
    <property type="molecule type" value="Genomic_DNA"/>
</dbReference>
<organism evidence="1">
    <name type="scientific">gut metagenome</name>
    <dbReference type="NCBI Taxonomy" id="749906"/>
    <lineage>
        <taxon>unclassified sequences</taxon>
        <taxon>metagenomes</taxon>
        <taxon>organismal metagenomes</taxon>
    </lineage>
</organism>
<gene>
    <name evidence="1" type="ORF">EVA_10135</name>
</gene>
<evidence type="ECO:0000313" key="1">
    <source>
        <dbReference type="EMBL" id="EJX01751.1"/>
    </source>
</evidence>
<proteinExistence type="predicted"/>
<reference evidence="1" key="1">
    <citation type="journal article" date="2012" name="PLoS ONE">
        <title>Gene sets for utilization of primary and secondary nutrition supplies in the distal gut of endangered iberian lynx.</title>
        <authorList>
            <person name="Alcaide M."/>
            <person name="Messina E."/>
            <person name="Richter M."/>
            <person name="Bargiela R."/>
            <person name="Peplies J."/>
            <person name="Huws S.A."/>
            <person name="Newbold C.J."/>
            <person name="Golyshin P.N."/>
            <person name="Simon M.A."/>
            <person name="Lopez G."/>
            <person name="Yakimov M.M."/>
            <person name="Ferrer M."/>
        </authorList>
    </citation>
    <scope>NUCLEOTIDE SEQUENCE</scope>
</reference>